<feature type="binding site" evidence="13">
    <location>
        <position position="98"/>
    </location>
    <ligand>
        <name>chlorophyll a</name>
        <dbReference type="ChEBI" id="CHEBI:58416"/>
        <label>8</label>
        <note>axial binding residue</note>
    </ligand>
    <ligandPart>
        <name>Mg</name>
        <dbReference type="ChEBI" id="CHEBI:25107"/>
    </ligandPart>
</feature>
<evidence type="ECO:0000256" key="2">
    <source>
        <dbReference type="ARBA" id="ARBA00004229"/>
    </source>
</evidence>
<feature type="binding site" description="axial binding residue" evidence="8">
    <location>
        <position position="79"/>
    </location>
    <ligand>
        <name>chlorophyll b</name>
        <dbReference type="ChEBI" id="CHEBI:61721"/>
        <label>1</label>
    </ligand>
    <ligandPart>
        <name>Mg</name>
        <dbReference type="ChEBI" id="CHEBI:25107"/>
    </ligandPart>
</feature>
<evidence type="ECO:0000256" key="6">
    <source>
        <dbReference type="ARBA" id="ARBA00022640"/>
    </source>
</evidence>
<keyword evidence="11" id="KW-1185">Reference proteome</keyword>
<dbReference type="GO" id="GO:0030076">
    <property type="term" value="C:light-harvesting complex"/>
    <property type="evidence" value="ECO:0007669"/>
    <property type="project" value="UniProtKB-KW"/>
</dbReference>
<feature type="binding site" evidence="12">
    <location>
        <position position="36"/>
    </location>
    <ligand>
        <name>chlorophyll a</name>
        <dbReference type="ChEBI" id="CHEBI:58416"/>
        <label>1</label>
        <note>covalent</note>
    </ligand>
</feature>
<feature type="binding site" evidence="12 13">
    <location>
        <position position="54"/>
    </location>
    <ligand>
        <name>chlorophyll a</name>
        <dbReference type="ChEBI" id="CHEBI:58416"/>
        <label>3</label>
    </ligand>
</feature>
<feature type="binding site" evidence="8">
    <location>
        <position position="175"/>
    </location>
    <ligand>
        <name>chlorophyll a</name>
        <dbReference type="ChEBI" id="CHEBI:58416"/>
        <label>1</label>
    </ligand>
</feature>
<dbReference type="AlphaFoldDB" id="B8C0K4"/>
<keyword evidence="12 13" id="KW-0002">3D-structure</keyword>
<keyword evidence="6" id="KW-0934">Plastid</keyword>
<dbReference type="SMR" id="B8C0K4"/>
<reference evidence="12" key="3">
    <citation type="journal article" date="2020" name="Nat. Commun.">
        <title>Structural basis for energy transfer in a huge diatom PSI-FCPI supercomplex.</title>
        <authorList>
            <person name="Xu C."/>
            <person name="Pi X."/>
            <person name="Huang Y."/>
            <person name="Han G."/>
            <person name="Chen X."/>
            <person name="Qin X."/>
            <person name="Huang G."/>
            <person name="Zhao S."/>
            <person name="Yang Y."/>
            <person name="Kuang T."/>
            <person name="Wang W."/>
            <person name="Sui S.F."/>
            <person name="Shen J.R."/>
        </authorList>
    </citation>
    <scope>STRUCTURE BY ELECTRON MICROSCOPY (2.38 ANGSTROMS) IN COMPLEX WITH CHLOROPHYLL A</scope>
</reference>
<comment type="similarity">
    <text evidence="3">Belongs to the fucoxanthin chlorophyll protein family.</text>
</comment>
<protein>
    <submittedName>
        <fullName evidence="10">Fucoxanthin chlorophyll a/c light-harvesting protein, lhcr type</fullName>
    </submittedName>
</protein>
<evidence type="ECO:0000256" key="1">
    <source>
        <dbReference type="ARBA" id="ARBA00004022"/>
    </source>
</evidence>
<feature type="binding site" evidence="13">
    <location>
        <position position="175"/>
    </location>
    <ligand>
        <name>chlorophyll a</name>
        <dbReference type="ChEBI" id="CHEBI:58416"/>
        <label>12</label>
        <note>axial binding residue</note>
    </ligand>
    <ligandPart>
        <name>Mg</name>
        <dbReference type="ChEBI" id="CHEBI:25107"/>
    </ligandPart>
</feature>
<feature type="binding site" evidence="8">
    <location>
        <position position="178"/>
    </location>
    <ligand>
        <name>chlorophyll a</name>
        <dbReference type="ChEBI" id="CHEBI:58416"/>
        <label>1</label>
    </ligand>
</feature>
<reference evidence="10 11" key="1">
    <citation type="journal article" date="2004" name="Science">
        <title>The genome of the diatom Thalassiosira pseudonana: ecology, evolution, and metabolism.</title>
        <authorList>
            <person name="Armbrust E.V."/>
            <person name="Berges J.A."/>
            <person name="Bowler C."/>
            <person name="Green B.R."/>
            <person name="Martinez D."/>
            <person name="Putnam N.H."/>
            <person name="Zhou S."/>
            <person name="Allen A.E."/>
            <person name="Apt K.E."/>
            <person name="Bechner M."/>
            <person name="Brzezinski M.A."/>
            <person name="Chaal B.K."/>
            <person name="Chiovitti A."/>
            <person name="Davis A.K."/>
            <person name="Demarest M.S."/>
            <person name="Detter J.C."/>
            <person name="Glavina T."/>
            <person name="Goodstein D."/>
            <person name="Hadi M.Z."/>
            <person name="Hellsten U."/>
            <person name="Hildebrand M."/>
            <person name="Jenkins B.D."/>
            <person name="Jurka J."/>
            <person name="Kapitonov V.V."/>
            <person name="Kroger N."/>
            <person name="Lau W.W."/>
            <person name="Lane T.W."/>
            <person name="Larimer F.W."/>
            <person name="Lippmeier J.C."/>
            <person name="Lucas S."/>
            <person name="Medina M."/>
            <person name="Montsant A."/>
            <person name="Obornik M."/>
            <person name="Parker M.S."/>
            <person name="Palenik B."/>
            <person name="Pazour G.J."/>
            <person name="Richardson P.M."/>
            <person name="Rynearson T.A."/>
            <person name="Saito M.A."/>
            <person name="Schwartz D.C."/>
            <person name="Thamatrakoln K."/>
            <person name="Valentin K."/>
            <person name="Vardi A."/>
            <person name="Wilkerson F.P."/>
            <person name="Rokhsar D.S."/>
        </authorList>
    </citation>
    <scope>NUCLEOTIDE SEQUENCE [LARGE SCALE GENOMIC DNA]</scope>
    <source>
        <strain evidence="10 11">CCMP1335</strain>
    </source>
</reference>
<feature type="binding site" evidence="8">
    <location>
        <position position="77"/>
    </location>
    <ligand>
        <name>chlorophyll a</name>
        <dbReference type="ChEBI" id="CHEBI:58416"/>
        <label>1</label>
    </ligand>
</feature>
<evidence type="ECO:0000256" key="5">
    <source>
        <dbReference type="ARBA" id="ARBA00022531"/>
    </source>
</evidence>
<dbReference type="STRING" id="35128.B8C0K4"/>
<feature type="binding site" evidence="8">
    <location>
        <position position="62"/>
    </location>
    <ligand>
        <name>chlorophyll a</name>
        <dbReference type="ChEBI" id="CHEBI:58416"/>
        <label>1</label>
    </ligand>
</feature>
<organism evidence="10 11">
    <name type="scientific">Thalassiosira pseudonana</name>
    <name type="common">Marine diatom</name>
    <name type="synonym">Cyclotella nana</name>
    <dbReference type="NCBI Taxonomy" id="35128"/>
    <lineage>
        <taxon>Eukaryota</taxon>
        <taxon>Sar</taxon>
        <taxon>Stramenopiles</taxon>
        <taxon>Ochrophyta</taxon>
        <taxon>Bacillariophyta</taxon>
        <taxon>Coscinodiscophyceae</taxon>
        <taxon>Thalassiosirophycidae</taxon>
        <taxon>Thalassiosirales</taxon>
        <taxon>Thalassiosiraceae</taxon>
        <taxon>Thalassiosira</taxon>
    </lineage>
</organism>
<reference evidence="10 11" key="2">
    <citation type="journal article" date="2008" name="Nature">
        <title>The Phaeodactylum genome reveals the evolutionary history of diatom genomes.</title>
        <authorList>
            <person name="Bowler C."/>
            <person name="Allen A.E."/>
            <person name="Badger J.H."/>
            <person name="Grimwood J."/>
            <person name="Jabbari K."/>
            <person name="Kuo A."/>
            <person name="Maheswari U."/>
            <person name="Martens C."/>
            <person name="Maumus F."/>
            <person name="Otillar R.P."/>
            <person name="Rayko E."/>
            <person name="Salamov A."/>
            <person name="Vandepoele K."/>
            <person name="Beszteri B."/>
            <person name="Gruber A."/>
            <person name="Heijde M."/>
            <person name="Katinka M."/>
            <person name="Mock T."/>
            <person name="Valentin K."/>
            <person name="Verret F."/>
            <person name="Berges J.A."/>
            <person name="Brownlee C."/>
            <person name="Cadoret J.P."/>
            <person name="Chiovitti A."/>
            <person name="Choi C.J."/>
            <person name="Coesel S."/>
            <person name="De Martino A."/>
            <person name="Detter J.C."/>
            <person name="Durkin C."/>
            <person name="Falciatore A."/>
            <person name="Fournet J."/>
            <person name="Haruta M."/>
            <person name="Huysman M.J."/>
            <person name="Jenkins B.D."/>
            <person name="Jiroutova K."/>
            <person name="Jorgensen R.E."/>
            <person name="Joubert Y."/>
            <person name="Kaplan A."/>
            <person name="Kroger N."/>
            <person name="Kroth P.G."/>
            <person name="La Roche J."/>
            <person name="Lindquist E."/>
            <person name="Lommer M."/>
            <person name="Martin-Jezequel V."/>
            <person name="Lopez P.J."/>
            <person name="Lucas S."/>
            <person name="Mangogna M."/>
            <person name="McGinnis K."/>
            <person name="Medlin L.K."/>
            <person name="Montsant A."/>
            <person name="Oudot-Le Secq M.P."/>
            <person name="Napoli C."/>
            <person name="Obornik M."/>
            <person name="Parker M.S."/>
            <person name="Petit J.L."/>
            <person name="Porcel B.M."/>
            <person name="Poulsen N."/>
            <person name="Robison M."/>
            <person name="Rychlewski L."/>
            <person name="Rynearson T.A."/>
            <person name="Schmutz J."/>
            <person name="Shapiro H."/>
            <person name="Siaut M."/>
            <person name="Stanley M."/>
            <person name="Sussman M.R."/>
            <person name="Taylor A.R."/>
            <person name="Vardi A."/>
            <person name="von Dassow P."/>
            <person name="Vyverman W."/>
            <person name="Willis A."/>
            <person name="Wyrwicz L.S."/>
            <person name="Rokhsar D.S."/>
            <person name="Weissenbach J."/>
            <person name="Armbrust E.V."/>
            <person name="Green B.R."/>
            <person name="Van de Peer Y."/>
            <person name="Grigoriev I.V."/>
        </authorList>
    </citation>
    <scope>NUCLEOTIDE SEQUENCE [LARGE SCALE GENOMIC DNA]</scope>
    <source>
        <strain evidence="10 11">CCMP1335</strain>
    </source>
</reference>
<feature type="binding site" evidence="13">
    <location>
        <position position="154"/>
    </location>
    <ligand>
        <name>chlorophyll a</name>
        <dbReference type="ChEBI" id="CHEBI:58416"/>
        <label>12</label>
    </ligand>
</feature>
<dbReference type="eggNOG" id="ENOG502S1S0">
    <property type="taxonomic scope" value="Eukaryota"/>
</dbReference>
<dbReference type="EMDB" id="EMD-60032"/>
<feature type="binding site" evidence="12">
    <location>
        <position position="175"/>
    </location>
    <ligand>
        <name>chlorophyll a</name>
        <dbReference type="ChEBI" id="CHEBI:58416"/>
        <label>13</label>
    </ligand>
</feature>
<feature type="binding site" evidence="12">
    <location>
        <position position="161"/>
    </location>
    <ligand>
        <name>chlorophyll a</name>
        <dbReference type="ChEBI" id="CHEBI:58416"/>
        <label>13</label>
        <note>covalent</note>
    </ligand>
</feature>
<dbReference type="Proteomes" id="UP000001449">
    <property type="component" value="Chromosome 4"/>
</dbReference>
<dbReference type="PaxDb" id="35128-Thaps262332"/>
<dbReference type="EMBL" id="CM000641">
    <property type="protein sequence ID" value="EED93079.1"/>
    <property type="molecule type" value="Genomic_DNA"/>
</dbReference>
<feature type="binding site" evidence="8">
    <location>
        <position position="192"/>
    </location>
    <ligand>
        <name>chlorophyll a</name>
        <dbReference type="ChEBI" id="CHEBI:58416"/>
        <label>1</label>
    </ligand>
</feature>
<feature type="binding site" evidence="13">
    <location>
        <position position="156"/>
    </location>
    <ligand>
        <name>chlorophyll a</name>
        <dbReference type="ChEBI" id="CHEBI:58416"/>
        <label>12</label>
    </ligand>
</feature>
<evidence type="ECO:0000256" key="3">
    <source>
        <dbReference type="ARBA" id="ARBA00005933"/>
    </source>
</evidence>
<feature type="binding site" evidence="13">
    <location>
        <position position="158"/>
    </location>
    <ligand>
        <name>chlorophyll a</name>
        <dbReference type="ChEBI" id="CHEBI:58416"/>
        <label>12</label>
    </ligand>
</feature>
<evidence type="ECO:0000256" key="9">
    <source>
        <dbReference type="SAM" id="SignalP"/>
    </source>
</evidence>
<dbReference type="GO" id="GO:0009416">
    <property type="term" value="P:response to light stimulus"/>
    <property type="evidence" value="ECO:0000318"/>
    <property type="project" value="GO_Central"/>
</dbReference>
<dbReference type="PANTHER" id="PTHR21649">
    <property type="entry name" value="CHLOROPHYLL A/B BINDING PROTEIN"/>
    <property type="match status" value="1"/>
</dbReference>
<accession>B8C0K4</accession>
<feature type="binding site" evidence="12 13">
    <location>
        <position position="56"/>
    </location>
    <ligand>
        <name>chlorophyll a</name>
        <dbReference type="ChEBI" id="CHEBI:58416"/>
        <label>3</label>
    </ligand>
</feature>
<dbReference type="Gene3D" id="1.10.3460.10">
    <property type="entry name" value="Chlorophyll a/b binding protein domain"/>
    <property type="match status" value="1"/>
</dbReference>
<dbReference type="InterPro" id="IPR022796">
    <property type="entry name" value="Chloroa_b-bind"/>
</dbReference>
<dbReference type="GO" id="GO:0009507">
    <property type="term" value="C:chloroplast"/>
    <property type="evidence" value="ECO:0007669"/>
    <property type="project" value="UniProtKB-SubCell"/>
</dbReference>
<dbReference type="Pfam" id="PF00504">
    <property type="entry name" value="Chloroa_b-bind"/>
    <property type="match status" value="1"/>
</dbReference>
<comment type="subcellular location">
    <subcellularLocation>
        <location evidence="2">Plastid</location>
        <location evidence="2">Chloroplast</location>
    </subcellularLocation>
</comment>
<evidence type="ECO:0000256" key="4">
    <source>
        <dbReference type="ARBA" id="ARBA00022528"/>
    </source>
</evidence>
<keyword evidence="8" id="KW-0148">Chlorophyll</keyword>
<keyword evidence="7" id="KW-0437">Light-harvesting polypeptide</keyword>
<feature type="binding site" evidence="12">
    <location>
        <position position="70"/>
    </location>
    <ligand>
        <name>chlorophyll a</name>
        <dbReference type="ChEBI" id="CHEBI:58416"/>
        <label>3</label>
        <note>covalent</note>
    </ligand>
</feature>
<keyword evidence="8" id="KW-0157">Chromophore</keyword>
<feature type="chain" id="PRO_5002866160" evidence="9">
    <location>
        <begin position="17"/>
        <end position="203"/>
    </location>
</feature>
<evidence type="ECO:0007829" key="12">
    <source>
        <dbReference type="PDB" id="6LY5"/>
    </source>
</evidence>
<feature type="binding site" evidence="13">
    <location>
        <position position="133"/>
    </location>
    <ligand>
        <name>chlorophyll a</name>
        <dbReference type="ChEBI" id="CHEBI:58416"/>
        <label>6</label>
        <note>axial binding residue</note>
    </ligand>
    <ligandPart>
        <name>Mg</name>
        <dbReference type="ChEBI" id="CHEBI:25107"/>
    </ligandPart>
</feature>
<feature type="binding site" description="axial binding residue" evidence="8">
    <location>
        <position position="144"/>
    </location>
    <ligand>
        <name>chlorophyll b</name>
        <dbReference type="ChEBI" id="CHEBI:61721"/>
        <label>1</label>
    </ligand>
    <ligandPart>
        <name>Mg</name>
        <dbReference type="ChEBI" id="CHEBI:25107"/>
    </ligandPart>
</feature>
<feature type="binding site" evidence="12 13">
    <location>
        <position position="73"/>
    </location>
    <ligand>
        <name>chlorophyll a</name>
        <dbReference type="ChEBI" id="CHEBI:58416"/>
        <label>6</label>
    </ligand>
</feature>
<dbReference type="InterPro" id="IPR001344">
    <property type="entry name" value="Chloro_AB-bd_pln"/>
</dbReference>
<feature type="binding site" evidence="12">
    <location>
        <position position="125"/>
    </location>
    <ligand>
        <name>chlorophyll a</name>
        <dbReference type="ChEBI" id="CHEBI:58416"/>
        <label>10</label>
        <note>covalent</note>
    </ligand>
</feature>
<dbReference type="GO" id="GO:0009768">
    <property type="term" value="P:photosynthesis, light harvesting in photosystem I"/>
    <property type="evidence" value="ECO:0000318"/>
    <property type="project" value="GO_Central"/>
</dbReference>
<feature type="binding site" evidence="13">
    <location>
        <position position="196"/>
    </location>
    <ligand>
        <name>chlorophyll a</name>
        <dbReference type="ChEBI" id="CHEBI:58416"/>
        <label>14</label>
    </ligand>
</feature>
<feature type="binding site" evidence="13">
    <location>
        <position position="37"/>
    </location>
    <ligand>
        <name>chlorophyll a</name>
        <dbReference type="ChEBI" id="CHEBI:58416"/>
        <label>2</label>
        <note>axial binding residue</note>
    </ligand>
    <ligandPart>
        <name>Mg</name>
        <dbReference type="ChEBI" id="CHEBI:25107"/>
    </ligandPart>
</feature>
<keyword evidence="5" id="KW-0602">Photosynthesis</keyword>
<evidence type="ECO:0000256" key="8">
    <source>
        <dbReference type="PIRSR" id="PIRSR601344-1"/>
    </source>
</evidence>
<sequence length="203" mass="21674">MMKSVIIASLACSAAAFAPASNGRAATSLEASAKSKALPWLPNPSNLDGRIGANGFDPLGISEYFPVDYLVESEIKHGRVCMMAWAGYVAVDLGARIYPLPESMQGVTSATAHDPAVAFGSMGNMFIWIALFEMVGWIGLSQTLQGSGREPGDFGWGKQFMGKTQAEIDTMKLKELTNGRAAMLAFAGVVTQSVLYDKGFPYF</sequence>
<dbReference type="GO" id="GO:0016020">
    <property type="term" value="C:membrane"/>
    <property type="evidence" value="ECO:0007669"/>
    <property type="project" value="InterPro"/>
</dbReference>
<feature type="binding site" evidence="13">
    <location>
        <position position="113"/>
    </location>
    <ligand>
        <name>chlorophyll a</name>
        <dbReference type="ChEBI" id="CHEBI:58416"/>
        <label>9</label>
        <note>axial binding residue</note>
    </ligand>
    <ligandPart>
        <name>Mg</name>
        <dbReference type="ChEBI" id="CHEBI:25107"/>
    </ligandPart>
</feature>
<gene>
    <name evidence="10" type="primary">Lhcr14</name>
    <name evidence="10" type="ORF">THAPSDRAFT_4883</name>
</gene>
<evidence type="ECO:0000313" key="11">
    <source>
        <dbReference type="Proteomes" id="UP000001449"/>
    </source>
</evidence>
<evidence type="ECO:0000313" key="10">
    <source>
        <dbReference type="EMBL" id="EED93079.1"/>
    </source>
</evidence>
<feature type="binding site" evidence="13">
    <location>
        <position position="69"/>
    </location>
    <ligand>
        <name>chlorophyll a</name>
        <dbReference type="ChEBI" id="CHEBI:58416"/>
        <label>5</label>
    </ligand>
</feature>
<feature type="binding site" evidence="8">
    <location>
        <position position="180"/>
    </location>
    <ligand>
        <name>chlorophyll a</name>
        <dbReference type="ChEBI" id="CHEBI:58416"/>
        <label>1</label>
    </ligand>
</feature>
<dbReference type="FunFam" id="1.10.3460.10:FF:000016">
    <property type="entry name" value="Fucoxanthin chlorophyll a/c light-harvesting protein, lhcr type"/>
    <property type="match status" value="1"/>
</dbReference>
<dbReference type="KEGG" id="tps:THAPSDRAFT_4883"/>
<name>B8C0K4_THAPS</name>
<feature type="binding site" evidence="12">
    <location>
        <position position="54"/>
    </location>
    <ligand>
        <name>chlorophyll a</name>
        <dbReference type="ChEBI" id="CHEBI:58416"/>
        <label>1</label>
        <note>covalent</note>
    </ligand>
</feature>
<feature type="binding site" evidence="13">
    <location>
        <position position="192"/>
    </location>
    <ligand>
        <name>chlorophyll a</name>
        <dbReference type="ChEBI" id="CHEBI:58416"/>
        <label>14</label>
    </ligand>
</feature>
<dbReference type="PDB" id="6LY5">
    <property type="method" value="EM"/>
    <property type="resolution" value="2.38 A"/>
    <property type="chains" value="H=1-203"/>
</dbReference>
<dbReference type="GeneID" id="7452241"/>
<dbReference type="HOGENOM" id="CLU_057943_3_2_1"/>
<dbReference type="SUPFAM" id="SSF103511">
    <property type="entry name" value="Chlorophyll a-b binding protein"/>
    <property type="match status" value="1"/>
</dbReference>
<dbReference type="GO" id="GO:0016168">
    <property type="term" value="F:chlorophyll binding"/>
    <property type="evidence" value="ECO:0007669"/>
    <property type="project" value="UniProtKB-KW"/>
</dbReference>
<dbReference type="PDB" id="8ZEH">
    <property type="method" value="EM"/>
    <property type="resolution" value="2.78 A"/>
    <property type="chains" value="M=33-203"/>
</dbReference>
<feature type="binding site" evidence="12">
    <location>
        <position position="113"/>
    </location>
    <ligand>
        <name>chlorophyll a</name>
        <dbReference type="ChEBI" id="CHEBI:58416"/>
        <label>10</label>
    </ligand>
</feature>
<keyword evidence="9" id="KW-0732">Signal</keyword>
<evidence type="ECO:0007829" key="13">
    <source>
        <dbReference type="PDB" id="8ZEH"/>
    </source>
</evidence>
<feature type="binding site" evidence="13">
    <location>
        <position position="74"/>
    </location>
    <ligand>
        <name>chlorophyll a</name>
        <dbReference type="ChEBI" id="CHEBI:58416"/>
        <label>3</label>
        <note>axial binding residue</note>
    </ligand>
    <ligandPart>
        <name>Mg</name>
        <dbReference type="ChEBI" id="CHEBI:25107"/>
    </ligandPart>
</feature>
<feature type="binding site" evidence="12">
    <location>
        <position position="156"/>
    </location>
    <ligand>
        <name>chlorophyll a</name>
        <dbReference type="ChEBI" id="CHEBI:58416"/>
        <label>7</label>
        <note>covalent</note>
    </ligand>
</feature>
<proteinExistence type="evidence at protein level"/>
<keyword evidence="4" id="KW-0150">Chloroplast</keyword>
<dbReference type="RefSeq" id="XP_002289542.1">
    <property type="nucleotide sequence ID" value="XM_002289506.1"/>
</dbReference>
<comment type="function">
    <text evidence="1">The light-harvesting complex (LHC) functions as a light receptor, it captures and delivers excitation energy to photosystems with which it is closely associated. Energy is transferred from the carotenoid and chlorophyll C (or B) to chlorophyll A and the photosynthetic reaction centers where it is used to synthesize ATP and reducing power.</text>
</comment>
<reference evidence="13" key="4">
    <citation type="journal article" date="2025" name="J. Integr. Plant Biol.">
        <title>Structures of PSI-FCPI from Thalassiosira pseudonana grown under high light provide evidence for convergent evolution and light-adaptive strategies in diatom FCPIs.</title>
        <authorList>
            <person name="Feng Y."/>
            <person name="Li Z."/>
            <person name="Yang Y."/>
            <person name="Shen L."/>
            <person name="Li X."/>
            <person name="Liu X."/>
            <person name="Zhang X."/>
            <person name="Zhang J."/>
            <person name="Ren F."/>
            <person name="Wang Y."/>
            <person name="Liu C."/>
            <person name="Han G."/>
            <person name="Wang X."/>
            <person name="Kuang T."/>
            <person name="Shen J.R."/>
            <person name="Wang W."/>
        </authorList>
    </citation>
    <scope>STRUCTURE BY ELECTRON MICROSCOPY (2.78 ANGSTROMS) OF 33-203 IN COMPLEX WITH CHLOROPHYLL A</scope>
</reference>
<feature type="binding site" evidence="12">
    <location>
        <position position="69"/>
    </location>
    <ligand>
        <name>chlorophyll a</name>
        <dbReference type="ChEBI" id="CHEBI:58416"/>
        <label>4</label>
        <note>covalent</note>
    </ligand>
</feature>
<dbReference type="InParanoid" id="B8C0K4"/>
<feature type="signal peptide" evidence="9">
    <location>
        <begin position="1"/>
        <end position="16"/>
    </location>
</feature>
<feature type="binding site" evidence="13">
    <location>
        <position position="54"/>
    </location>
    <ligand>
        <name>chlorophyll a</name>
        <dbReference type="ChEBI" id="CHEBI:58416"/>
        <label>2</label>
    </ligand>
</feature>
<feature type="binding site" evidence="12">
    <location>
        <position position="180"/>
    </location>
    <ligand>
        <name>chlorophyll a</name>
        <dbReference type="ChEBI" id="CHEBI:58416"/>
        <label>3</label>
        <note>covalent</note>
    </ligand>
</feature>
<feature type="binding site" evidence="8">
    <location>
        <position position="74"/>
    </location>
    <ligand>
        <name>chlorophyll a</name>
        <dbReference type="ChEBI" id="CHEBI:58416"/>
        <label>1</label>
    </ligand>
</feature>
<feature type="binding site" evidence="13">
    <location>
        <position position="77"/>
    </location>
    <ligand>
        <name>chlorophyll a</name>
        <dbReference type="ChEBI" id="CHEBI:58416"/>
        <label>5</label>
        <note>axial binding residue</note>
    </ligand>
    <ligandPart>
        <name>Mg</name>
        <dbReference type="ChEBI" id="CHEBI:25107"/>
    </ligandPart>
</feature>
<feature type="binding site" evidence="12 13">
    <location>
        <position position="76"/>
    </location>
    <ligand>
        <name>chlorophyll a</name>
        <dbReference type="ChEBI" id="CHEBI:58416"/>
        <label>6</label>
    </ligand>
</feature>
<feature type="binding site" evidence="8">
    <location>
        <position position="174"/>
    </location>
    <ligand>
        <name>chlorophyll a</name>
        <dbReference type="ChEBI" id="CHEBI:58416"/>
        <label>1</label>
    </ligand>
</feature>
<evidence type="ECO:0000256" key="7">
    <source>
        <dbReference type="ARBA" id="ARBA00023243"/>
    </source>
</evidence>
<feature type="binding site" evidence="12">
    <location>
        <position position="156"/>
    </location>
    <ligand>
        <name>chlorophyll a</name>
        <dbReference type="ChEBI" id="CHEBI:58416"/>
        <label>13</label>
    </ligand>
</feature>
<feature type="binding site" evidence="12">
    <location>
        <position position="154"/>
    </location>
    <ligand>
        <name>chlorophyll a</name>
        <dbReference type="ChEBI" id="CHEBI:58416"/>
        <label>13</label>
    </ligand>
</feature>
<feature type="binding site" evidence="12">
    <location>
        <position position="97"/>
    </location>
    <ligand>
        <name>chlorophyll a</name>
        <dbReference type="ChEBI" id="CHEBI:58416"/>
        <label>7</label>
    </ligand>
</feature>